<evidence type="ECO:0000313" key="3">
    <source>
        <dbReference type="Proteomes" id="UP000541735"/>
    </source>
</evidence>
<feature type="transmembrane region" description="Helical" evidence="1">
    <location>
        <begin position="331"/>
        <end position="356"/>
    </location>
</feature>
<sequence length="421" mass="48123">MESDLKSNMLHKSNTASFVFFSFITLILFAPVIGTIPSLEALNIDNIIAFVSLLGIIIFQLKNPRSFMKSEYIILGLLLVIIIIGLFGNIASGIYGVKFIVLDIWSITKCFVAYFFGRVAFRTGFFTSQIARLIVYSRWIIGCLFVLLLLNLVYPIWPSTEIRLGVKTQYLIFPHATYLSATVFFCMLFLGLKNVRYNIPYLMLGSILIFFAARNKGLIFIALYFFILLFQHYAKKKSFKVSYLILPVITLFAMFWEVIDTRLLSSTTSARSMLYQGAFKIADMFAPYGSGFATFGSGSSVKNYSPLYDTLQYYRYYGFTKENPQYLNDSYIAMFIAQFGYIGIACFTLIVSLFLIMISKRSGYTQAFTLVLFLYTITSLFTELYLTTSLGIVTFFLIGTIFGNEEKPDLRKDILWKKQLL</sequence>
<name>A0A7X1DA49_9LIST</name>
<keyword evidence="1" id="KW-0472">Membrane</keyword>
<gene>
    <name evidence="2" type="ORF">HCB27_17235</name>
</gene>
<feature type="transmembrane region" description="Helical" evidence="1">
    <location>
        <begin position="218"/>
        <end position="234"/>
    </location>
</feature>
<feature type="transmembrane region" description="Helical" evidence="1">
    <location>
        <begin position="16"/>
        <end position="36"/>
    </location>
</feature>
<accession>A0A7X1DA49</accession>
<evidence type="ECO:0000313" key="2">
    <source>
        <dbReference type="EMBL" id="MBC2178375.1"/>
    </source>
</evidence>
<dbReference type="RefSeq" id="WP_185549554.1">
    <property type="nucleotide sequence ID" value="NZ_JAARYD010000013.1"/>
</dbReference>
<feature type="transmembrane region" description="Helical" evidence="1">
    <location>
        <begin position="169"/>
        <end position="190"/>
    </location>
</feature>
<dbReference type="EMBL" id="JAARYD010000013">
    <property type="protein sequence ID" value="MBC2178375.1"/>
    <property type="molecule type" value="Genomic_DNA"/>
</dbReference>
<keyword evidence="1" id="KW-0812">Transmembrane</keyword>
<dbReference type="AlphaFoldDB" id="A0A7X1DA49"/>
<proteinExistence type="predicted"/>
<comment type="caution">
    <text evidence="2">The sequence shown here is derived from an EMBL/GenBank/DDBJ whole genome shotgun (WGS) entry which is preliminary data.</text>
</comment>
<reference evidence="2 3" key="1">
    <citation type="submission" date="2020-03" db="EMBL/GenBank/DDBJ databases">
        <title>Soil Listeria distribution.</title>
        <authorList>
            <person name="Liao J."/>
            <person name="Wiedmann M."/>
        </authorList>
    </citation>
    <scope>NUCLEOTIDE SEQUENCE [LARGE SCALE GENOMIC DNA]</scope>
    <source>
        <strain evidence="2 3">FSL L7-0259</strain>
    </source>
</reference>
<protein>
    <recommendedName>
        <fullName evidence="4">Polysaccharide polymerase</fullName>
    </recommendedName>
</protein>
<feature type="transmembrane region" description="Helical" evidence="1">
    <location>
        <begin position="197"/>
        <end position="212"/>
    </location>
</feature>
<feature type="transmembrane region" description="Helical" evidence="1">
    <location>
        <begin position="241"/>
        <end position="259"/>
    </location>
</feature>
<evidence type="ECO:0008006" key="4">
    <source>
        <dbReference type="Google" id="ProtNLM"/>
    </source>
</evidence>
<feature type="transmembrane region" description="Helical" evidence="1">
    <location>
        <begin position="133"/>
        <end position="157"/>
    </location>
</feature>
<evidence type="ECO:0000256" key="1">
    <source>
        <dbReference type="SAM" id="Phobius"/>
    </source>
</evidence>
<feature type="transmembrane region" description="Helical" evidence="1">
    <location>
        <begin position="73"/>
        <end position="94"/>
    </location>
</feature>
<keyword evidence="1" id="KW-1133">Transmembrane helix</keyword>
<dbReference type="Proteomes" id="UP000541735">
    <property type="component" value="Unassembled WGS sequence"/>
</dbReference>
<organism evidence="2 3">
    <name type="scientific">Listeria booriae</name>
    <dbReference type="NCBI Taxonomy" id="1552123"/>
    <lineage>
        <taxon>Bacteria</taxon>
        <taxon>Bacillati</taxon>
        <taxon>Bacillota</taxon>
        <taxon>Bacilli</taxon>
        <taxon>Bacillales</taxon>
        <taxon>Listeriaceae</taxon>
        <taxon>Listeria</taxon>
    </lineage>
</organism>
<feature type="transmembrane region" description="Helical" evidence="1">
    <location>
        <begin position="42"/>
        <end position="61"/>
    </location>
</feature>
<feature type="transmembrane region" description="Helical" evidence="1">
    <location>
        <begin position="100"/>
        <end position="121"/>
    </location>
</feature>
<feature type="transmembrane region" description="Helical" evidence="1">
    <location>
        <begin position="384"/>
        <end position="402"/>
    </location>
</feature>